<comment type="caution">
    <text evidence="3">The sequence shown here is derived from an EMBL/GenBank/DDBJ whole genome shotgun (WGS) entry which is preliminary data.</text>
</comment>
<evidence type="ECO:0000313" key="4">
    <source>
        <dbReference type="Proteomes" id="UP001213681"/>
    </source>
</evidence>
<dbReference type="InterPro" id="IPR056009">
    <property type="entry name" value="DUF7587"/>
</dbReference>
<gene>
    <name evidence="3" type="ORF">N7458_000652</name>
</gene>
<feature type="domain" description="DUF7587" evidence="2">
    <location>
        <begin position="330"/>
        <end position="469"/>
    </location>
</feature>
<proteinExistence type="predicted"/>
<reference evidence="3" key="2">
    <citation type="journal article" date="2023" name="IMA Fungus">
        <title>Comparative genomic study of the Penicillium genus elucidates a diverse pangenome and 15 lateral gene transfer events.</title>
        <authorList>
            <person name="Petersen C."/>
            <person name="Sorensen T."/>
            <person name="Nielsen M.R."/>
            <person name="Sondergaard T.E."/>
            <person name="Sorensen J.L."/>
            <person name="Fitzpatrick D.A."/>
            <person name="Frisvad J.C."/>
            <person name="Nielsen K.L."/>
        </authorList>
    </citation>
    <scope>NUCLEOTIDE SEQUENCE</scope>
    <source>
        <strain evidence="3">IBT 16125</strain>
    </source>
</reference>
<feature type="region of interest" description="Disordered" evidence="1">
    <location>
        <begin position="166"/>
        <end position="190"/>
    </location>
</feature>
<evidence type="ECO:0000259" key="2">
    <source>
        <dbReference type="Pfam" id="PF24494"/>
    </source>
</evidence>
<feature type="region of interest" description="Disordered" evidence="1">
    <location>
        <begin position="707"/>
        <end position="731"/>
    </location>
</feature>
<evidence type="ECO:0000256" key="1">
    <source>
        <dbReference type="SAM" id="MobiDB-lite"/>
    </source>
</evidence>
<dbReference type="EMBL" id="JAPVEA010000001">
    <property type="protein sequence ID" value="KAJ5464966.1"/>
    <property type="molecule type" value="Genomic_DNA"/>
</dbReference>
<dbReference type="RefSeq" id="XP_056771813.1">
    <property type="nucleotide sequence ID" value="XM_056904046.1"/>
</dbReference>
<dbReference type="Pfam" id="PF24494">
    <property type="entry name" value="DUF7587"/>
    <property type="match status" value="1"/>
</dbReference>
<name>A0AAD6G928_9EURO</name>
<protein>
    <recommendedName>
        <fullName evidence="2">DUF7587 domain-containing protein</fullName>
    </recommendedName>
</protein>
<dbReference type="GeneID" id="81594289"/>
<feature type="region of interest" description="Disordered" evidence="1">
    <location>
        <begin position="557"/>
        <end position="627"/>
    </location>
</feature>
<feature type="compositionally biased region" description="Low complexity" evidence="1">
    <location>
        <begin position="171"/>
        <end position="182"/>
    </location>
</feature>
<dbReference type="Proteomes" id="UP001213681">
    <property type="component" value="Unassembled WGS sequence"/>
</dbReference>
<evidence type="ECO:0000313" key="3">
    <source>
        <dbReference type="EMBL" id="KAJ5464966.1"/>
    </source>
</evidence>
<accession>A0AAD6G928</accession>
<reference evidence="3" key="1">
    <citation type="submission" date="2022-12" db="EMBL/GenBank/DDBJ databases">
        <authorList>
            <person name="Petersen C."/>
        </authorList>
    </citation>
    <scope>NUCLEOTIDE SEQUENCE</scope>
    <source>
        <strain evidence="3">IBT 16125</strain>
    </source>
</reference>
<sequence>MSSRHNSSRSPQVAWDTYHRQVLCCLYRFFDCSHDQLSVIFSTIFRSHLVHCGFGSSDVPYSTLNAQWSWLRAQRRPVWHHVHVATEFRTDGEWKEIIHRIRLTAFDLAILLREKRIDTIVIPDGDFDVNRNPCEYLTSVLLTSPARPQTSDNADTSVDAYVDSPMASVDTSSPRTPPSTTTYLPETPITDITQPDLESYMQYPVFRDDTPSRPTTQPPVLTRSPYAASLSVHNSTDDLEPLVTAHGKICFWCEREGLHSSGDTSKEAMIGVDENLDIHTQSSNDLSSLEHPVLDIGHMPSPDAQSLVLPQPDNHIGLPGLCGVGDVPPPPPLLYRWFNDNSQGTNTGTLLVAGWFTTTYPDVISPAELSEREFLHVFAAHVTRIRVPTPFISAFARPLTPVHRALRNRESAKISIIDPRKLLTPVFNARPLAQITGTTVARWKGYGEFVIWGCVPSEAIVCTFDIATLEDVTSWHARIRDFLQLSLIETQETCHRGVRRDLRTNLNDISYDGSQDMLMRLAHLLGVPEEYEEAFATDIHQAWTLDLGETWRDPEILHDSASSPVPARLARHQSESSISYMPPKSDGGSCSEETSEEEDDMSQSPEAPCPRRDTPSPEYSVANDTDDSIEEFHRAGRRSGPAEVEMAEVAIPTPPSTSRYFGRAANAYPRVQPINFGALNLSTALNDEEFLSENEWPCDIETIAGKETPTKSRYFKRTSNDGGNEKSTGHR</sequence>
<organism evidence="3 4">
    <name type="scientific">Penicillium daleae</name>
    <dbReference type="NCBI Taxonomy" id="63821"/>
    <lineage>
        <taxon>Eukaryota</taxon>
        <taxon>Fungi</taxon>
        <taxon>Dikarya</taxon>
        <taxon>Ascomycota</taxon>
        <taxon>Pezizomycotina</taxon>
        <taxon>Eurotiomycetes</taxon>
        <taxon>Eurotiomycetidae</taxon>
        <taxon>Eurotiales</taxon>
        <taxon>Aspergillaceae</taxon>
        <taxon>Penicillium</taxon>
    </lineage>
</organism>
<keyword evidence="4" id="KW-1185">Reference proteome</keyword>
<dbReference type="AlphaFoldDB" id="A0AAD6G928"/>